<evidence type="ECO:0000313" key="2">
    <source>
        <dbReference type="EMBL" id="GAA4081533.1"/>
    </source>
</evidence>
<protein>
    <recommendedName>
        <fullName evidence="1">DUF397 domain-containing protein</fullName>
    </recommendedName>
</protein>
<name>A0ABP7W5F9_9ACTN</name>
<accession>A0ABP7W5F9</accession>
<proteinExistence type="predicted"/>
<keyword evidence="3" id="KW-1185">Reference proteome</keyword>
<feature type="domain" description="DUF397" evidence="1">
    <location>
        <begin position="10"/>
        <end position="62"/>
    </location>
</feature>
<evidence type="ECO:0000313" key="3">
    <source>
        <dbReference type="Proteomes" id="UP001500683"/>
    </source>
</evidence>
<reference evidence="3" key="1">
    <citation type="journal article" date="2019" name="Int. J. Syst. Evol. Microbiol.">
        <title>The Global Catalogue of Microorganisms (GCM) 10K type strain sequencing project: providing services to taxonomists for standard genome sequencing and annotation.</title>
        <authorList>
            <consortium name="The Broad Institute Genomics Platform"/>
            <consortium name="The Broad Institute Genome Sequencing Center for Infectious Disease"/>
            <person name="Wu L."/>
            <person name="Ma J."/>
        </authorList>
    </citation>
    <scope>NUCLEOTIDE SEQUENCE [LARGE SCALE GENOMIC DNA]</scope>
    <source>
        <strain evidence="3">JCM 16702</strain>
    </source>
</reference>
<evidence type="ECO:0000259" key="1">
    <source>
        <dbReference type="Pfam" id="PF04149"/>
    </source>
</evidence>
<dbReference type="Proteomes" id="UP001500683">
    <property type="component" value="Unassembled WGS sequence"/>
</dbReference>
<dbReference type="EMBL" id="BAAAZG010000030">
    <property type="protein sequence ID" value="GAA4081533.1"/>
    <property type="molecule type" value="Genomic_DNA"/>
</dbReference>
<dbReference type="InterPro" id="IPR007278">
    <property type="entry name" value="DUF397"/>
</dbReference>
<organism evidence="2 3">
    <name type="scientific">Actinomadura miaoliensis</name>
    <dbReference type="NCBI Taxonomy" id="430685"/>
    <lineage>
        <taxon>Bacteria</taxon>
        <taxon>Bacillati</taxon>
        <taxon>Actinomycetota</taxon>
        <taxon>Actinomycetes</taxon>
        <taxon>Streptosporangiales</taxon>
        <taxon>Thermomonosporaceae</taxon>
        <taxon>Actinomadura</taxon>
    </lineage>
</organism>
<comment type="caution">
    <text evidence="2">The sequence shown here is derived from an EMBL/GenBank/DDBJ whole genome shotgun (WGS) entry which is preliminary data.</text>
</comment>
<dbReference type="Pfam" id="PF04149">
    <property type="entry name" value="DUF397"/>
    <property type="match status" value="1"/>
</dbReference>
<dbReference type="RefSeq" id="WP_344950894.1">
    <property type="nucleotide sequence ID" value="NZ_BAAAZG010000030.1"/>
</dbReference>
<gene>
    <name evidence="2" type="ORF">GCM10022214_45520</name>
</gene>
<sequence>MTEAKALSCAVWRKSSRSSANGQCVEIADLQTAVAVRDSKLPTGPLLTIPTQRWSAFLQAIKAGQHDLS</sequence>